<evidence type="ECO:0000256" key="1">
    <source>
        <dbReference type="SAM" id="MobiDB-lite"/>
    </source>
</evidence>
<sequence>MAAGDAGSARALSVTVVDACLRGGGGADGGRGGGGSPTAVLDDAPLTDEERRRLPVELGTSHAVFVSAGAAGAPVGAAGAPVGLRFFTSAGELPACGHGTVAALAVLAERAGAERAAAERFECELRTPARTFSGHCVRRGDRLEAMFEPGPVEAREATATERELVLPALAIGPGDTAPGVRAASLGRWRLLVPVRTRAALTALAPDLDRLRQACERTGLLGCYVHSVPDSHGVLAARMFAPAIGVPEDIANANSTACLAATTGAGVGAGAAAGRLVVDMGDSLGSPATVIATTGSRDGTGAGGARVEVGGAARIARVVRWSP</sequence>
<gene>
    <name evidence="2" type="ORF">WN71_004245</name>
</gene>
<dbReference type="Pfam" id="PF02567">
    <property type="entry name" value="PhzC-PhzF"/>
    <property type="match status" value="1"/>
</dbReference>
<dbReference type="RefSeq" id="WP_046589989.1">
    <property type="nucleotide sequence ID" value="NZ_LAVA02000009.1"/>
</dbReference>
<dbReference type="GO" id="GO:0016853">
    <property type="term" value="F:isomerase activity"/>
    <property type="evidence" value="ECO:0007669"/>
    <property type="project" value="TreeGrafter"/>
</dbReference>
<dbReference type="EMBL" id="LAVA02000009">
    <property type="protein sequence ID" value="OIJ69150.1"/>
    <property type="molecule type" value="Genomic_DNA"/>
</dbReference>
<feature type="compositionally biased region" description="Gly residues" evidence="1">
    <location>
        <begin position="26"/>
        <end position="36"/>
    </location>
</feature>
<accession>A0A1J4P6L2</accession>
<feature type="region of interest" description="Disordered" evidence="1">
    <location>
        <begin position="26"/>
        <end position="46"/>
    </location>
</feature>
<evidence type="ECO:0000313" key="3">
    <source>
        <dbReference type="Proteomes" id="UP000034196"/>
    </source>
</evidence>
<organism evidence="2 3">
    <name type="scientific">Streptomyces mangrovisoli</name>
    <dbReference type="NCBI Taxonomy" id="1428628"/>
    <lineage>
        <taxon>Bacteria</taxon>
        <taxon>Bacillati</taxon>
        <taxon>Actinomycetota</taxon>
        <taxon>Actinomycetes</taxon>
        <taxon>Kitasatosporales</taxon>
        <taxon>Streptomycetaceae</taxon>
        <taxon>Streptomyces</taxon>
    </lineage>
</organism>
<dbReference type="OrthoDB" id="9788221at2"/>
<name>A0A1J4P6L2_9ACTN</name>
<evidence type="ECO:0000313" key="2">
    <source>
        <dbReference type="EMBL" id="OIJ69150.1"/>
    </source>
</evidence>
<protein>
    <recommendedName>
        <fullName evidence="4">Phenazine biosynthesis protein PhzF</fullName>
    </recommendedName>
</protein>
<reference evidence="2" key="1">
    <citation type="submission" date="2016-10" db="EMBL/GenBank/DDBJ databases">
        <title>Genome sequence of Streptomyces mangrovisoli MUSC 149.</title>
        <authorList>
            <person name="Lee L.-H."/>
            <person name="Ser H.-L."/>
        </authorList>
    </citation>
    <scope>NUCLEOTIDE SEQUENCE [LARGE SCALE GENOMIC DNA]</scope>
    <source>
        <strain evidence="2">MUSC 149</strain>
    </source>
</reference>
<dbReference type="PANTHER" id="PTHR13774">
    <property type="entry name" value="PHENAZINE BIOSYNTHESIS PROTEIN"/>
    <property type="match status" value="1"/>
</dbReference>
<evidence type="ECO:0008006" key="4">
    <source>
        <dbReference type="Google" id="ProtNLM"/>
    </source>
</evidence>
<keyword evidence="3" id="KW-1185">Reference proteome</keyword>
<dbReference type="AlphaFoldDB" id="A0A1J4P6L2"/>
<proteinExistence type="predicted"/>
<dbReference type="Gene3D" id="3.10.310.10">
    <property type="entry name" value="Diaminopimelate Epimerase, Chain A, domain 1"/>
    <property type="match status" value="2"/>
</dbReference>
<comment type="caution">
    <text evidence="2">The sequence shown here is derived from an EMBL/GenBank/DDBJ whole genome shotgun (WGS) entry which is preliminary data.</text>
</comment>
<dbReference type="STRING" id="1428628.WN71_004245"/>
<dbReference type="PIRSF" id="PIRSF016184">
    <property type="entry name" value="PhzC_PhzF"/>
    <property type="match status" value="1"/>
</dbReference>
<dbReference type="InterPro" id="IPR003719">
    <property type="entry name" value="Phenazine_PhzF-like"/>
</dbReference>
<dbReference type="Proteomes" id="UP000034196">
    <property type="component" value="Unassembled WGS sequence"/>
</dbReference>
<dbReference type="SUPFAM" id="SSF54506">
    <property type="entry name" value="Diaminopimelate epimerase-like"/>
    <property type="match status" value="1"/>
</dbReference>
<dbReference type="GO" id="GO:0005737">
    <property type="term" value="C:cytoplasm"/>
    <property type="evidence" value="ECO:0007669"/>
    <property type="project" value="TreeGrafter"/>
</dbReference>